<keyword evidence="3" id="KW-1015">Disulfide bond</keyword>
<evidence type="ECO:0000313" key="6">
    <source>
        <dbReference type="EMBL" id="CAH0719455.1"/>
    </source>
</evidence>
<dbReference type="CDD" id="cd00109">
    <property type="entry name" value="Kunitz-type"/>
    <property type="match status" value="2"/>
</dbReference>
<dbReference type="InterPro" id="IPR020901">
    <property type="entry name" value="Prtase_inh_Kunz-CS"/>
</dbReference>
<dbReference type="AlphaFoldDB" id="A0A8J9VHG5"/>
<name>A0A8J9VHG5_9NEOP</name>
<dbReference type="PANTHER" id="PTHR10083:SF374">
    <property type="entry name" value="BPTI_KUNITZ INHIBITOR DOMAIN-CONTAINING PROTEIN"/>
    <property type="match status" value="1"/>
</dbReference>
<dbReference type="SMART" id="SM00131">
    <property type="entry name" value="KU"/>
    <property type="match status" value="2"/>
</dbReference>
<dbReference type="GO" id="GO:0004867">
    <property type="term" value="F:serine-type endopeptidase inhibitor activity"/>
    <property type="evidence" value="ECO:0007669"/>
    <property type="project" value="UniProtKB-KW"/>
</dbReference>
<feature type="chain" id="PRO_5035426233" description="BPTI/Kunitz inhibitor domain-containing protein" evidence="4">
    <location>
        <begin position="21"/>
        <end position="209"/>
    </location>
</feature>
<feature type="signal peptide" evidence="4">
    <location>
        <begin position="1"/>
        <end position="20"/>
    </location>
</feature>
<protein>
    <recommendedName>
        <fullName evidence="5">BPTI/Kunitz inhibitor domain-containing protein</fullName>
    </recommendedName>
</protein>
<accession>A0A8J9VHG5</accession>
<evidence type="ECO:0000256" key="1">
    <source>
        <dbReference type="ARBA" id="ARBA00022690"/>
    </source>
</evidence>
<dbReference type="InterPro" id="IPR036880">
    <property type="entry name" value="Kunitz_BPTI_sf"/>
</dbReference>
<dbReference type="PRINTS" id="PR00759">
    <property type="entry name" value="BASICPTASE"/>
</dbReference>
<keyword evidence="2" id="KW-0722">Serine protease inhibitor</keyword>
<reference evidence="6" key="1">
    <citation type="submission" date="2021-12" db="EMBL/GenBank/DDBJ databases">
        <authorList>
            <person name="Martin H S."/>
        </authorList>
    </citation>
    <scope>NUCLEOTIDE SEQUENCE</scope>
</reference>
<keyword evidence="7" id="KW-1185">Reference proteome</keyword>
<evidence type="ECO:0000256" key="3">
    <source>
        <dbReference type="ARBA" id="ARBA00023157"/>
    </source>
</evidence>
<evidence type="ECO:0000256" key="4">
    <source>
        <dbReference type="SAM" id="SignalP"/>
    </source>
</evidence>
<proteinExistence type="predicted"/>
<dbReference type="FunFam" id="4.10.410.10:FF:000020">
    <property type="entry name" value="Collagen, type VI, alpha 3"/>
    <property type="match status" value="1"/>
</dbReference>
<evidence type="ECO:0000259" key="5">
    <source>
        <dbReference type="PROSITE" id="PS50279"/>
    </source>
</evidence>
<organism evidence="6 7">
    <name type="scientific">Brenthis ino</name>
    <name type="common">lesser marbled fritillary</name>
    <dbReference type="NCBI Taxonomy" id="405034"/>
    <lineage>
        <taxon>Eukaryota</taxon>
        <taxon>Metazoa</taxon>
        <taxon>Ecdysozoa</taxon>
        <taxon>Arthropoda</taxon>
        <taxon>Hexapoda</taxon>
        <taxon>Insecta</taxon>
        <taxon>Pterygota</taxon>
        <taxon>Neoptera</taxon>
        <taxon>Endopterygota</taxon>
        <taxon>Lepidoptera</taxon>
        <taxon>Glossata</taxon>
        <taxon>Ditrysia</taxon>
        <taxon>Papilionoidea</taxon>
        <taxon>Nymphalidae</taxon>
        <taxon>Heliconiinae</taxon>
        <taxon>Argynnini</taxon>
        <taxon>Brenthis</taxon>
    </lineage>
</organism>
<dbReference type="PROSITE" id="PS50279">
    <property type="entry name" value="BPTI_KUNITZ_2"/>
    <property type="match status" value="2"/>
</dbReference>
<dbReference type="OrthoDB" id="5950222at2759"/>
<dbReference type="EMBL" id="OV170234">
    <property type="protein sequence ID" value="CAH0719455.1"/>
    <property type="molecule type" value="Genomic_DNA"/>
</dbReference>
<feature type="domain" description="BPTI/Kunitz inhibitor" evidence="5">
    <location>
        <begin position="87"/>
        <end position="137"/>
    </location>
</feature>
<keyword evidence="4" id="KW-0732">Signal</keyword>
<feature type="non-terminal residue" evidence="6">
    <location>
        <position position="209"/>
    </location>
</feature>
<dbReference type="PROSITE" id="PS00280">
    <property type="entry name" value="BPTI_KUNITZ_1"/>
    <property type="match status" value="1"/>
</dbReference>
<dbReference type="Proteomes" id="UP000838878">
    <property type="component" value="Chromosome 14"/>
</dbReference>
<dbReference type="SUPFAM" id="SSF57362">
    <property type="entry name" value="BPTI-like"/>
    <property type="match status" value="2"/>
</dbReference>
<evidence type="ECO:0000313" key="7">
    <source>
        <dbReference type="Proteomes" id="UP000838878"/>
    </source>
</evidence>
<sequence>MRVLGIILLFLFTSFKTINNEEFLKSTLTTASVRPSTSQKPTTLYRRINVQDGIWSASLDFNRFMDARRKKSNNNKNSFLSNLDTWCQFQPKIGNCEKSLQKFYYDLQLHHCVPFNYSGCGGNRNNFETLADCEQLCNGVFSYSVEQASYKTICMLQPQSGMCMAMIPKYYYDTNEKTCKKFIYGGCGGNLNKFDTFSSCLNACGDSDF</sequence>
<dbReference type="Gene3D" id="4.10.410.10">
    <property type="entry name" value="Pancreatic trypsin inhibitor Kunitz domain"/>
    <property type="match status" value="2"/>
</dbReference>
<keyword evidence="1" id="KW-0646">Protease inhibitor</keyword>
<feature type="domain" description="BPTI/Kunitz inhibitor" evidence="5">
    <location>
        <begin position="154"/>
        <end position="204"/>
    </location>
</feature>
<gene>
    <name evidence="6" type="ORF">BINO364_LOCUS5795</name>
</gene>
<evidence type="ECO:0000256" key="2">
    <source>
        <dbReference type="ARBA" id="ARBA00022900"/>
    </source>
</evidence>
<dbReference type="Pfam" id="PF00014">
    <property type="entry name" value="Kunitz_BPTI"/>
    <property type="match status" value="2"/>
</dbReference>
<dbReference type="InterPro" id="IPR002223">
    <property type="entry name" value="Kunitz_BPTI"/>
</dbReference>
<dbReference type="PANTHER" id="PTHR10083">
    <property type="entry name" value="KUNITZ-TYPE PROTEASE INHIBITOR-RELATED"/>
    <property type="match status" value="1"/>
</dbReference>
<dbReference type="InterPro" id="IPR050098">
    <property type="entry name" value="TFPI/VKTCI-like"/>
</dbReference>
<dbReference type="GO" id="GO:0005615">
    <property type="term" value="C:extracellular space"/>
    <property type="evidence" value="ECO:0007669"/>
    <property type="project" value="TreeGrafter"/>
</dbReference>